<dbReference type="SUPFAM" id="SSF55729">
    <property type="entry name" value="Acyl-CoA N-acyltransferases (Nat)"/>
    <property type="match status" value="1"/>
</dbReference>
<evidence type="ECO:0000313" key="5">
    <source>
        <dbReference type="Proteomes" id="UP000185596"/>
    </source>
</evidence>
<keyword evidence="5" id="KW-1185">Reference proteome</keyword>
<evidence type="ECO:0000259" key="3">
    <source>
        <dbReference type="PROSITE" id="PS51186"/>
    </source>
</evidence>
<keyword evidence="1" id="KW-0808">Transferase</keyword>
<dbReference type="PROSITE" id="PS51186">
    <property type="entry name" value="GNAT"/>
    <property type="match status" value="1"/>
</dbReference>
<sequence length="152" mass="17500">MHAEAWRAAHRDLFEGRWLDLLVDRQRRTWTSTVSAGRWGRDTVLLAERDRKVGAFVHFGPHGAGLREGEIFELSVHPTVGGRGVAPMLVDAARESLAEAGFRHLRVWTLGGTNHVRRCYEALGFEETGRRREHDYGDRRPVLQLEYRRRTT</sequence>
<dbReference type="InterPro" id="IPR016181">
    <property type="entry name" value="Acyl_CoA_acyltransferase"/>
</dbReference>
<dbReference type="STRING" id="1912961.BU204_15320"/>
<dbReference type="Proteomes" id="UP000185596">
    <property type="component" value="Unassembled WGS sequence"/>
</dbReference>
<evidence type="ECO:0000256" key="1">
    <source>
        <dbReference type="ARBA" id="ARBA00022679"/>
    </source>
</evidence>
<evidence type="ECO:0000256" key="2">
    <source>
        <dbReference type="ARBA" id="ARBA00023315"/>
    </source>
</evidence>
<keyword evidence="2" id="KW-0012">Acyltransferase</keyword>
<comment type="caution">
    <text evidence="4">The sequence shown here is derived from an EMBL/GenBank/DDBJ whole genome shotgun (WGS) entry which is preliminary data.</text>
</comment>
<dbReference type="AlphaFoldDB" id="A0A1Q8CQS4"/>
<dbReference type="Gene3D" id="3.40.630.30">
    <property type="match status" value="1"/>
</dbReference>
<accession>A0A1Q8CQS4</accession>
<dbReference type="GO" id="GO:0016747">
    <property type="term" value="F:acyltransferase activity, transferring groups other than amino-acyl groups"/>
    <property type="evidence" value="ECO:0007669"/>
    <property type="project" value="InterPro"/>
</dbReference>
<dbReference type="CDD" id="cd04301">
    <property type="entry name" value="NAT_SF"/>
    <property type="match status" value="1"/>
</dbReference>
<evidence type="ECO:0000313" key="4">
    <source>
        <dbReference type="EMBL" id="OLF16711.1"/>
    </source>
</evidence>
<proteinExistence type="predicted"/>
<dbReference type="PANTHER" id="PTHR43877">
    <property type="entry name" value="AMINOALKYLPHOSPHONATE N-ACETYLTRANSFERASE-RELATED-RELATED"/>
    <property type="match status" value="1"/>
</dbReference>
<dbReference type="InterPro" id="IPR000182">
    <property type="entry name" value="GNAT_dom"/>
</dbReference>
<dbReference type="EMBL" id="MSIE01000026">
    <property type="protein sequence ID" value="OLF16711.1"/>
    <property type="molecule type" value="Genomic_DNA"/>
</dbReference>
<dbReference type="Pfam" id="PF00583">
    <property type="entry name" value="Acetyltransf_1"/>
    <property type="match status" value="1"/>
</dbReference>
<organism evidence="4 5">
    <name type="scientific">Actinophytocola xanthii</name>
    <dbReference type="NCBI Taxonomy" id="1912961"/>
    <lineage>
        <taxon>Bacteria</taxon>
        <taxon>Bacillati</taxon>
        <taxon>Actinomycetota</taxon>
        <taxon>Actinomycetes</taxon>
        <taxon>Pseudonocardiales</taxon>
        <taxon>Pseudonocardiaceae</taxon>
    </lineage>
</organism>
<feature type="domain" description="N-acetyltransferase" evidence="3">
    <location>
        <begin position="1"/>
        <end position="146"/>
    </location>
</feature>
<dbReference type="InterPro" id="IPR050832">
    <property type="entry name" value="Bact_Acetyltransf"/>
</dbReference>
<reference evidence="4 5" key="1">
    <citation type="submission" date="2016-12" db="EMBL/GenBank/DDBJ databases">
        <title>The draft genome sequence of Actinophytocola sp. 11-183.</title>
        <authorList>
            <person name="Wang W."/>
            <person name="Yuan L."/>
        </authorList>
    </citation>
    <scope>NUCLEOTIDE SEQUENCE [LARGE SCALE GENOMIC DNA]</scope>
    <source>
        <strain evidence="4 5">11-183</strain>
    </source>
</reference>
<name>A0A1Q8CQS4_9PSEU</name>
<gene>
    <name evidence="4" type="ORF">BU204_15320</name>
</gene>
<protein>
    <recommendedName>
        <fullName evidence="3">N-acetyltransferase domain-containing protein</fullName>
    </recommendedName>
</protein>